<sequence length="210" mass="23459">MPTLSGKLSKLATFSFFSFSIDVMHFYIVHGYQASPESHWFPWLEHQLTADGHTVHTIALPDPHAPKLEEWAEALRSDIGRPDSDTCIITHSLGGIAALHYLTALGGEWELPGLFIVSGFIEKLRVIPELDDFIGQAHVDVPRLKPHIAHAEVFVSTNDVLVEPALTEQLADVFSAPLTTVENGGHFLESDGYIEFPQLWQRIAQWLRSL</sequence>
<proteinExistence type="predicted"/>
<accession>A0A0B6EVE1</accession>
<evidence type="ECO:0000313" key="1">
    <source>
        <dbReference type="EMBL" id="AJI78808.1"/>
    </source>
</evidence>
<reference evidence="1 2" key="1">
    <citation type="journal article" date="2015" name="Genome Announc.">
        <title>Complete Genome Sequence and Annotation of Corynebacterium singulare DSM 44357, Isolated from a Human Semen Specimen.</title>
        <authorList>
            <person name="Merten M."/>
            <person name="Brinkrolf K."/>
            <person name="Albersmeier A."/>
            <person name="Kutter Y."/>
            <person name="Ruckert C."/>
            <person name="Tauch A."/>
        </authorList>
    </citation>
    <scope>NUCLEOTIDE SEQUENCE [LARGE SCALE GENOMIC DNA]</scope>
    <source>
        <strain evidence="1">IBS B52218</strain>
    </source>
</reference>
<dbReference type="SUPFAM" id="SSF53474">
    <property type="entry name" value="alpha/beta-Hydrolases"/>
    <property type="match status" value="1"/>
</dbReference>
<dbReference type="InterPro" id="IPR029058">
    <property type="entry name" value="AB_hydrolase_fold"/>
</dbReference>
<dbReference type="HOGENOM" id="CLU_088863_3_0_11"/>
<keyword evidence="1" id="KW-0378">Hydrolase</keyword>
<dbReference type="AlphaFoldDB" id="A0A0B6EVE1"/>
<dbReference type="Proteomes" id="UP000031890">
    <property type="component" value="Chromosome"/>
</dbReference>
<dbReference type="PANTHER" id="PTHR15394:SF3">
    <property type="entry name" value="SERINE HYDROLASE RBBP9"/>
    <property type="match status" value="1"/>
</dbReference>
<dbReference type="PANTHER" id="PTHR15394">
    <property type="entry name" value="SERINE HYDROLASE RBBP9"/>
    <property type="match status" value="1"/>
</dbReference>
<dbReference type="GO" id="GO:0016787">
    <property type="term" value="F:hydrolase activity"/>
    <property type="evidence" value="ECO:0007669"/>
    <property type="project" value="UniProtKB-KW"/>
</dbReference>
<organism evidence="1 2">
    <name type="scientific">Corynebacterium singulare</name>
    <dbReference type="NCBI Taxonomy" id="161899"/>
    <lineage>
        <taxon>Bacteria</taxon>
        <taxon>Bacillati</taxon>
        <taxon>Actinomycetota</taxon>
        <taxon>Actinomycetes</taxon>
        <taxon>Mycobacteriales</taxon>
        <taxon>Corynebacteriaceae</taxon>
        <taxon>Corynebacterium</taxon>
    </lineage>
</organism>
<dbReference type="Pfam" id="PF06821">
    <property type="entry name" value="Ser_hydrolase"/>
    <property type="match status" value="1"/>
</dbReference>
<dbReference type="KEGG" id="csx:CSING_06375"/>
<dbReference type="InterPro" id="IPR010662">
    <property type="entry name" value="RBBP9/YdeN"/>
</dbReference>
<protein>
    <submittedName>
        <fullName evidence="1">Putative esterase of the alpha/beta hydrolase fold</fullName>
    </submittedName>
</protein>
<gene>
    <name evidence="1" type="ORF">CSING_06375</name>
</gene>
<dbReference type="EMBL" id="CP010827">
    <property type="protein sequence ID" value="AJI78808.1"/>
    <property type="molecule type" value="Genomic_DNA"/>
</dbReference>
<dbReference type="STRING" id="161899.CSING_06375"/>
<name>A0A0B6EVE1_9CORY</name>
<evidence type="ECO:0000313" key="2">
    <source>
        <dbReference type="Proteomes" id="UP000031890"/>
    </source>
</evidence>
<dbReference type="Gene3D" id="3.40.50.1820">
    <property type="entry name" value="alpha/beta hydrolase"/>
    <property type="match status" value="1"/>
</dbReference>